<accession>A0A6M2DGV2</accession>
<feature type="transmembrane region" description="Helical" evidence="1">
    <location>
        <begin position="157"/>
        <end position="177"/>
    </location>
</feature>
<evidence type="ECO:0000256" key="1">
    <source>
        <dbReference type="SAM" id="Phobius"/>
    </source>
</evidence>
<dbReference type="Pfam" id="PF07690">
    <property type="entry name" value="MFS_1"/>
    <property type="match status" value="1"/>
</dbReference>
<keyword evidence="1" id="KW-0472">Membrane</keyword>
<feature type="transmembrane region" description="Helical" evidence="1">
    <location>
        <begin position="619"/>
        <end position="637"/>
    </location>
</feature>
<dbReference type="PANTHER" id="PTHR11360">
    <property type="entry name" value="MONOCARBOXYLATE TRANSPORTER"/>
    <property type="match status" value="1"/>
</dbReference>
<feature type="transmembrane region" description="Helical" evidence="1">
    <location>
        <begin position="183"/>
        <end position="206"/>
    </location>
</feature>
<dbReference type="SUPFAM" id="SSF103473">
    <property type="entry name" value="MFS general substrate transporter"/>
    <property type="match status" value="1"/>
</dbReference>
<dbReference type="InterPro" id="IPR011701">
    <property type="entry name" value="MFS"/>
</dbReference>
<keyword evidence="1" id="KW-1133">Transmembrane helix</keyword>
<reference evidence="2" key="1">
    <citation type="submission" date="2020-03" db="EMBL/GenBank/DDBJ databases">
        <title>Transcriptomic Profiling of the Digestive Tract of the Rat Flea, Xenopsylla cheopis, Following Blood Feeding and Infection with Yersinia pestis.</title>
        <authorList>
            <person name="Bland D.M."/>
            <person name="Martens C.A."/>
            <person name="Virtaneva K."/>
            <person name="Kanakabandi K."/>
            <person name="Long D."/>
            <person name="Rosenke R."/>
            <person name="Saturday G.A."/>
            <person name="Hoyt F.H."/>
            <person name="Bruno D.P."/>
            <person name="Ribeiro J.M.C."/>
            <person name="Hinnebusch J."/>
        </authorList>
    </citation>
    <scope>NUCLEOTIDE SEQUENCE</scope>
</reference>
<dbReference type="InterPro" id="IPR036259">
    <property type="entry name" value="MFS_trans_sf"/>
</dbReference>
<feature type="transmembrane region" description="Helical" evidence="1">
    <location>
        <begin position="99"/>
        <end position="117"/>
    </location>
</feature>
<dbReference type="AlphaFoldDB" id="A0A6M2DGV2"/>
<feature type="transmembrane region" description="Helical" evidence="1">
    <location>
        <begin position="587"/>
        <end position="607"/>
    </location>
</feature>
<feature type="transmembrane region" description="Helical" evidence="1">
    <location>
        <begin position="561"/>
        <end position="581"/>
    </location>
</feature>
<dbReference type="InterPro" id="IPR050327">
    <property type="entry name" value="Proton-linked_MCT"/>
</dbReference>
<proteinExistence type="predicted"/>
<dbReference type="FunFam" id="1.20.1250.20:FF:000383">
    <property type="entry name" value="Blast:Monocarboxylate transporter 13"/>
    <property type="match status" value="1"/>
</dbReference>
<feature type="transmembrane region" description="Helical" evidence="1">
    <location>
        <begin position="123"/>
        <end position="145"/>
    </location>
</feature>
<name>A0A6M2DGV2_XENCH</name>
<protein>
    <submittedName>
        <fullName evidence="2">Putative monocarboxylate transporter</fullName>
    </submittedName>
</protein>
<dbReference type="GO" id="GO:0008028">
    <property type="term" value="F:monocarboxylic acid transmembrane transporter activity"/>
    <property type="evidence" value="ECO:0007669"/>
    <property type="project" value="TreeGrafter"/>
</dbReference>
<keyword evidence="1" id="KW-0812">Transmembrane</keyword>
<dbReference type="EMBL" id="GIIL01001827">
    <property type="protein sequence ID" value="NOV45553.1"/>
    <property type="molecule type" value="Transcribed_RNA"/>
</dbReference>
<organism evidence="2">
    <name type="scientific">Xenopsylla cheopis</name>
    <name type="common">Oriental rat flea</name>
    <name type="synonym">Pulex cheopis</name>
    <dbReference type="NCBI Taxonomy" id="163159"/>
    <lineage>
        <taxon>Eukaryota</taxon>
        <taxon>Metazoa</taxon>
        <taxon>Ecdysozoa</taxon>
        <taxon>Arthropoda</taxon>
        <taxon>Hexapoda</taxon>
        <taxon>Insecta</taxon>
        <taxon>Pterygota</taxon>
        <taxon>Neoptera</taxon>
        <taxon>Endopterygota</taxon>
        <taxon>Siphonaptera</taxon>
        <taxon>Pulicidae</taxon>
        <taxon>Xenopsyllinae</taxon>
        <taxon>Xenopsylla</taxon>
    </lineage>
</organism>
<dbReference type="Gene3D" id="1.20.1250.20">
    <property type="entry name" value="MFS general substrate transporter like domains"/>
    <property type="match status" value="2"/>
</dbReference>
<sequence length="737" mass="82708">MATLGKKIRKEDKGSKLPGPNFVAPDGGWGWMVVLASGLFTLCVLPPLQLFGLIFRDRFEQLAITNSEMTTIINVNIALTSCVGLANGPMFRRFNYRPIAICGSILIICGLLLASIANNFITYILSFSILYGAGIGICVSANSLALNTYFNKRRRNAVSLSWTIAAVGPIVAPYLVTWLLPEYGIQGTMLLASGLAMHALVAGLILQPAQKYSKHIIEEQLEKNEILIDHSKAYTNECNTPLASRASRSAFSSQYFLNEYFSETATPMMSRANDGWYSSEKRSLASSKLSLTSKKYYANDIDSKTPNQDLSKKTSYTSLGETYNKTRKASISNFSETRSRRSSFSLMAPDSILKRQKSYSGTSATIDEDLLPENQIDNNKNGVETRSIKSSITIVTPESKPRKQKRQSVTIKIEESEIEDCPSNKAPQDLLENERSNLLQIEKDETARISLENNFNKNNNNYEYKNNLKGNNFKSPNDLKPNKSFNIENDILIEASKKLEIYAANCKANSKEIEERLQENEDDFENDDVEKHTLWQKITIFFDLELLKDFTYVNLMLGMNLANFAEINFSILTPFILADFGLEKEQIALVMSLLGGMDILVRFLIPFASQYISWENKSFFLFGVFGMAIGRLVIIYFHSYPVILCACAWIGLNKALRTVFMALVIASHVPLQRLPAATGIQLLCAGLLYPTIGPIVGWIRDSTDYKTTLHCLNVLTYITIISWSCESIYRKRSLSKK</sequence>
<feature type="transmembrane region" description="Helical" evidence="1">
    <location>
        <begin position="29"/>
        <end position="55"/>
    </location>
</feature>
<dbReference type="PANTHER" id="PTHR11360:SF8">
    <property type="entry name" value="BCDNA.LD28120-RELATED"/>
    <property type="match status" value="1"/>
</dbReference>
<evidence type="ECO:0000313" key="2">
    <source>
        <dbReference type="EMBL" id="NOV45553.1"/>
    </source>
</evidence>
<feature type="transmembrane region" description="Helical" evidence="1">
    <location>
        <begin position="678"/>
        <end position="700"/>
    </location>
</feature>